<dbReference type="GO" id="GO:0003677">
    <property type="term" value="F:DNA binding"/>
    <property type="evidence" value="ECO:0007669"/>
    <property type="project" value="InterPro"/>
</dbReference>
<evidence type="ECO:0000313" key="10">
    <source>
        <dbReference type="Proteomes" id="UP000237771"/>
    </source>
</evidence>
<comment type="similarity">
    <text evidence="1">Belongs to the sigma-70 factor family. ECF subfamily.</text>
</comment>
<dbReference type="InterPro" id="IPR036388">
    <property type="entry name" value="WH-like_DNA-bd_sf"/>
</dbReference>
<dbReference type="NCBIfam" id="TIGR02937">
    <property type="entry name" value="sigma70-ECF"/>
    <property type="match status" value="1"/>
</dbReference>
<organism evidence="8 9">
    <name type="scientific">Flavobacterium granuli</name>
    <dbReference type="NCBI Taxonomy" id="280093"/>
    <lineage>
        <taxon>Bacteria</taxon>
        <taxon>Pseudomonadati</taxon>
        <taxon>Bacteroidota</taxon>
        <taxon>Flavobacteriia</taxon>
        <taxon>Flavobacteriales</taxon>
        <taxon>Flavobacteriaceae</taxon>
        <taxon>Flavobacterium</taxon>
    </lineage>
</organism>
<dbReference type="Pfam" id="PF04542">
    <property type="entry name" value="Sigma70_r2"/>
    <property type="match status" value="1"/>
</dbReference>
<dbReference type="STRING" id="280093.SAMN05443373_1085"/>
<dbReference type="InterPro" id="IPR014327">
    <property type="entry name" value="RNA_pol_sigma70_bacteroid"/>
</dbReference>
<dbReference type="InterPro" id="IPR013324">
    <property type="entry name" value="RNA_pol_sigma_r3/r4-like"/>
</dbReference>
<accession>A0A1M5QHM1</accession>
<dbReference type="InterPro" id="IPR007627">
    <property type="entry name" value="RNA_pol_sigma70_r2"/>
</dbReference>
<reference evidence="7 10" key="3">
    <citation type="submission" date="2018-03" db="EMBL/GenBank/DDBJ databases">
        <title>Genomic Encyclopedia of Archaeal and Bacterial Type Strains, Phase II (KMG-II): from individual species to whole genera.</title>
        <authorList>
            <person name="Goeker M."/>
        </authorList>
    </citation>
    <scope>NUCLEOTIDE SEQUENCE [LARGE SCALE GENOMIC DNA]</scope>
    <source>
        <strain evidence="7 10">DSM 17797</strain>
    </source>
</reference>
<dbReference type="InterPro" id="IPR014284">
    <property type="entry name" value="RNA_pol_sigma-70_dom"/>
</dbReference>
<dbReference type="NCBIfam" id="TIGR02985">
    <property type="entry name" value="Sig70_bacteroi1"/>
    <property type="match status" value="1"/>
</dbReference>
<dbReference type="Proteomes" id="UP000184384">
    <property type="component" value="Unassembled WGS sequence"/>
</dbReference>
<reference evidence="8" key="1">
    <citation type="submission" date="2016-11" db="EMBL/GenBank/DDBJ databases">
        <authorList>
            <person name="Jaros S."/>
            <person name="Januszkiewicz K."/>
            <person name="Wedrychowicz H."/>
        </authorList>
    </citation>
    <scope>NUCLEOTIDE SEQUENCE [LARGE SCALE GENOMIC DNA]</scope>
    <source>
        <strain evidence="8">DSM 19729</strain>
    </source>
</reference>
<dbReference type="SUPFAM" id="SSF88946">
    <property type="entry name" value="Sigma2 domain of RNA polymerase sigma factors"/>
    <property type="match status" value="1"/>
</dbReference>
<dbReference type="GO" id="GO:0006352">
    <property type="term" value="P:DNA-templated transcription initiation"/>
    <property type="evidence" value="ECO:0007669"/>
    <property type="project" value="InterPro"/>
</dbReference>
<reference evidence="9" key="2">
    <citation type="submission" date="2016-11" db="EMBL/GenBank/DDBJ databases">
        <authorList>
            <person name="Varghese N."/>
            <person name="Submissions S."/>
        </authorList>
    </citation>
    <scope>NUCLEOTIDE SEQUENCE [LARGE SCALE GENOMIC DNA]</scope>
    <source>
        <strain evidence="9">DSM 19729</strain>
    </source>
</reference>
<gene>
    <name evidence="7" type="ORF">BC624_11370</name>
    <name evidence="8" type="ORF">SAMN05443373_1085</name>
</gene>
<dbReference type="Gene3D" id="1.10.10.10">
    <property type="entry name" value="Winged helix-like DNA-binding domain superfamily/Winged helix DNA-binding domain"/>
    <property type="match status" value="1"/>
</dbReference>
<dbReference type="SUPFAM" id="SSF88659">
    <property type="entry name" value="Sigma3 and sigma4 domains of RNA polymerase sigma factors"/>
    <property type="match status" value="1"/>
</dbReference>
<evidence type="ECO:0000259" key="6">
    <source>
        <dbReference type="Pfam" id="PF08281"/>
    </source>
</evidence>
<dbReference type="GO" id="GO:0016987">
    <property type="term" value="F:sigma factor activity"/>
    <property type="evidence" value="ECO:0007669"/>
    <property type="project" value="UniProtKB-KW"/>
</dbReference>
<evidence type="ECO:0000256" key="3">
    <source>
        <dbReference type="ARBA" id="ARBA00023082"/>
    </source>
</evidence>
<evidence type="ECO:0000256" key="2">
    <source>
        <dbReference type="ARBA" id="ARBA00023015"/>
    </source>
</evidence>
<feature type="domain" description="RNA polymerase sigma-70 region 2" evidence="5">
    <location>
        <begin position="24"/>
        <end position="91"/>
    </location>
</feature>
<dbReference type="InterPro" id="IPR039425">
    <property type="entry name" value="RNA_pol_sigma-70-like"/>
</dbReference>
<keyword evidence="2" id="KW-0805">Transcription regulation</keyword>
<protein>
    <submittedName>
        <fullName evidence="7">RNA polymerase sigma-70 factor (ECF subfamily)</fullName>
    </submittedName>
    <submittedName>
        <fullName evidence="8">RNA polymerase sigma-70 factor, ECF subfamily</fullName>
    </submittedName>
</protein>
<dbReference type="Pfam" id="PF08281">
    <property type="entry name" value="Sigma70_r4_2"/>
    <property type="match status" value="1"/>
</dbReference>
<keyword evidence="10" id="KW-1185">Reference proteome</keyword>
<proteinExistence type="inferred from homology"/>
<evidence type="ECO:0000256" key="4">
    <source>
        <dbReference type="ARBA" id="ARBA00023163"/>
    </source>
</evidence>
<dbReference type="InterPro" id="IPR013325">
    <property type="entry name" value="RNA_pol_sigma_r2"/>
</dbReference>
<keyword evidence="3" id="KW-0731">Sigma factor</keyword>
<dbReference type="EMBL" id="FQWO01000008">
    <property type="protein sequence ID" value="SHH13582.1"/>
    <property type="molecule type" value="Genomic_DNA"/>
</dbReference>
<dbReference type="EMBL" id="PVUB01000013">
    <property type="protein sequence ID" value="PRZ20110.1"/>
    <property type="molecule type" value="Genomic_DNA"/>
</dbReference>
<dbReference type="InterPro" id="IPR013249">
    <property type="entry name" value="RNA_pol_sigma70_r4_t2"/>
</dbReference>
<keyword evidence="4" id="KW-0804">Transcription</keyword>
<dbReference type="Proteomes" id="UP000237771">
    <property type="component" value="Unassembled WGS sequence"/>
</dbReference>
<evidence type="ECO:0000313" key="7">
    <source>
        <dbReference type="EMBL" id="PRZ20110.1"/>
    </source>
</evidence>
<feature type="domain" description="RNA polymerase sigma factor 70 region 4 type 2" evidence="6">
    <location>
        <begin position="121"/>
        <end position="173"/>
    </location>
</feature>
<dbReference type="RefSeq" id="WP_072944253.1">
    <property type="nucleotide sequence ID" value="NZ_FQWO01000008.1"/>
</dbReference>
<sequence length="200" mass="23342">MDINNDIDLLEGFRNGNEIAIRKLYVLYYRPLCYFNQKLVHYSQEAEDISTETFLKLLQKKDDFDNLSDIKSFLFTASRNACYDFLRKEKRHHKSHQKIIALSPFEESFGEQEMITAKVLQTIYAEMENLPNQCQQVFKSIFIEGKSTADIAAEMEISPQTVLNQKTKALQKIRLALHHENMFSAVLLMNTLSLMLYKQS</sequence>
<dbReference type="Gene3D" id="1.10.1740.10">
    <property type="match status" value="1"/>
</dbReference>
<evidence type="ECO:0000313" key="8">
    <source>
        <dbReference type="EMBL" id="SHH13582.1"/>
    </source>
</evidence>
<dbReference type="PANTHER" id="PTHR43133">
    <property type="entry name" value="RNA POLYMERASE ECF-TYPE SIGMA FACTO"/>
    <property type="match status" value="1"/>
</dbReference>
<evidence type="ECO:0000313" key="9">
    <source>
        <dbReference type="Proteomes" id="UP000184384"/>
    </source>
</evidence>
<dbReference type="PANTHER" id="PTHR43133:SF46">
    <property type="entry name" value="RNA POLYMERASE SIGMA-70 FACTOR ECF SUBFAMILY"/>
    <property type="match status" value="1"/>
</dbReference>
<evidence type="ECO:0000259" key="5">
    <source>
        <dbReference type="Pfam" id="PF04542"/>
    </source>
</evidence>
<dbReference type="AlphaFoldDB" id="A0A1M5QHM1"/>
<name>A0A1M5QHM1_9FLAO</name>
<evidence type="ECO:0000256" key="1">
    <source>
        <dbReference type="ARBA" id="ARBA00010641"/>
    </source>
</evidence>